<dbReference type="InterPro" id="IPR001096">
    <property type="entry name" value="Peptidase_C13"/>
</dbReference>
<proteinExistence type="inferred from homology"/>
<keyword evidence="3" id="KW-0472">Membrane</keyword>
<protein>
    <submittedName>
        <fullName evidence="4">Uncharacterized protein</fullName>
    </submittedName>
</protein>
<evidence type="ECO:0000313" key="4">
    <source>
        <dbReference type="EMBL" id="CAD7624509.1"/>
    </source>
</evidence>
<keyword evidence="5" id="KW-1185">Reference proteome</keyword>
<evidence type="ECO:0000313" key="5">
    <source>
        <dbReference type="Proteomes" id="UP000759131"/>
    </source>
</evidence>
<evidence type="ECO:0000256" key="2">
    <source>
        <dbReference type="ARBA" id="ARBA00022729"/>
    </source>
</evidence>
<dbReference type="EMBL" id="CAJPIZ010002376">
    <property type="protein sequence ID" value="CAG2104939.1"/>
    <property type="molecule type" value="Genomic_DNA"/>
</dbReference>
<keyword evidence="3" id="KW-0812">Transmembrane</keyword>
<dbReference type="InterPro" id="IPR050328">
    <property type="entry name" value="Dev_Immune_Receptor"/>
</dbReference>
<keyword evidence="2" id="KW-0732">Signal</keyword>
<dbReference type="InterPro" id="IPR032675">
    <property type="entry name" value="LRR_dom_sf"/>
</dbReference>
<sequence length="429" mass="48763">MHEQKKYAKLGFYIDTCDSGMMFIVFINLYLPGSYFADFWLSNDETNNLEKETLDQQYDDLVAKTVKVQHAQHYGDLSMGKLHVAEFLGHKSEDVLLERDNTYVQNNETVSKWDVELSLVQKRINAATETNEKLGVYGKYATCPDDVPIKSPCSYFDSPKSCDILCSGNENFDIKATLEDLSHRLPIDKKQFRRLELSNKVIEQLPANTFSGLQFSQIYINGAINLKRIHNEAFNGTASTITYVYIKAPVTETATNDSVLFGAINALKGLQTLYLVGTGVKTLPTRMLSGLTNLRSVTMHNNPLKLIYPNAFDNLPSLRAVEFYNSPIDYVSEHAFTVGCNTSAQHLAIYFRPQLIDSFDSRAFESIGCQTNIHLMSGSMKYLNRNVFEVFLNDNTLNAVFDTDIDCADSRNQWIKDKYPREWQHLDCK</sequence>
<dbReference type="OrthoDB" id="6502080at2759"/>
<accession>A0A7R9KJP5</accession>
<dbReference type="Pfam" id="PF13306">
    <property type="entry name" value="LRR_5"/>
    <property type="match status" value="1"/>
</dbReference>
<keyword evidence="3" id="KW-1133">Transmembrane helix</keyword>
<dbReference type="GO" id="GO:0006508">
    <property type="term" value="P:proteolysis"/>
    <property type="evidence" value="ECO:0007669"/>
    <property type="project" value="InterPro"/>
</dbReference>
<dbReference type="Gene3D" id="3.40.50.1460">
    <property type="match status" value="1"/>
</dbReference>
<dbReference type="PANTHER" id="PTHR24373">
    <property type="entry name" value="SLIT RELATED LEUCINE-RICH REPEAT NEURONAL PROTEIN"/>
    <property type="match status" value="1"/>
</dbReference>
<dbReference type="GO" id="GO:0005615">
    <property type="term" value="C:extracellular space"/>
    <property type="evidence" value="ECO:0007669"/>
    <property type="project" value="TreeGrafter"/>
</dbReference>
<dbReference type="GO" id="GO:0008233">
    <property type="term" value="F:peptidase activity"/>
    <property type="evidence" value="ECO:0007669"/>
    <property type="project" value="InterPro"/>
</dbReference>
<evidence type="ECO:0000256" key="3">
    <source>
        <dbReference type="SAM" id="Phobius"/>
    </source>
</evidence>
<organism evidence="4">
    <name type="scientific">Medioppia subpectinata</name>
    <dbReference type="NCBI Taxonomy" id="1979941"/>
    <lineage>
        <taxon>Eukaryota</taxon>
        <taxon>Metazoa</taxon>
        <taxon>Ecdysozoa</taxon>
        <taxon>Arthropoda</taxon>
        <taxon>Chelicerata</taxon>
        <taxon>Arachnida</taxon>
        <taxon>Acari</taxon>
        <taxon>Acariformes</taxon>
        <taxon>Sarcoptiformes</taxon>
        <taxon>Oribatida</taxon>
        <taxon>Brachypylina</taxon>
        <taxon>Oppioidea</taxon>
        <taxon>Oppiidae</taxon>
        <taxon>Medioppia</taxon>
    </lineage>
</organism>
<feature type="transmembrane region" description="Helical" evidence="3">
    <location>
        <begin position="12"/>
        <end position="31"/>
    </location>
</feature>
<dbReference type="Pfam" id="PF13855">
    <property type="entry name" value="LRR_8"/>
    <property type="match status" value="1"/>
</dbReference>
<dbReference type="Gene3D" id="3.80.10.10">
    <property type="entry name" value="Ribonuclease Inhibitor"/>
    <property type="match status" value="1"/>
</dbReference>
<comment type="similarity">
    <text evidence="1">Belongs to the peptidase C13 family.</text>
</comment>
<dbReference type="GO" id="GO:0031012">
    <property type="term" value="C:extracellular matrix"/>
    <property type="evidence" value="ECO:0007669"/>
    <property type="project" value="TreeGrafter"/>
</dbReference>
<dbReference type="SUPFAM" id="SSF52058">
    <property type="entry name" value="L domain-like"/>
    <property type="match status" value="1"/>
</dbReference>
<dbReference type="AlphaFoldDB" id="A0A7R9KJP5"/>
<dbReference type="EMBL" id="OC856951">
    <property type="protein sequence ID" value="CAD7624509.1"/>
    <property type="molecule type" value="Genomic_DNA"/>
</dbReference>
<evidence type="ECO:0000256" key="1">
    <source>
        <dbReference type="ARBA" id="ARBA00009941"/>
    </source>
</evidence>
<gene>
    <name evidence="4" type="ORF">OSB1V03_LOCUS4953</name>
</gene>
<reference evidence="4" key="1">
    <citation type="submission" date="2020-11" db="EMBL/GenBank/DDBJ databases">
        <authorList>
            <person name="Tran Van P."/>
        </authorList>
    </citation>
    <scope>NUCLEOTIDE SEQUENCE</scope>
</reference>
<dbReference type="InterPro" id="IPR001611">
    <property type="entry name" value="Leu-rich_rpt"/>
</dbReference>
<name>A0A7R9KJP5_9ACAR</name>
<dbReference type="InterPro" id="IPR026906">
    <property type="entry name" value="LRR_5"/>
</dbReference>
<dbReference type="Pfam" id="PF01650">
    <property type="entry name" value="Peptidase_C13"/>
    <property type="match status" value="1"/>
</dbReference>
<dbReference type="Proteomes" id="UP000759131">
    <property type="component" value="Unassembled WGS sequence"/>
</dbReference>
<dbReference type="PANTHER" id="PTHR24373:SF370">
    <property type="entry name" value="FISH-LIPS, ISOFORM E"/>
    <property type="match status" value="1"/>
</dbReference>